<feature type="compositionally biased region" description="Polar residues" evidence="1">
    <location>
        <begin position="16"/>
        <end position="32"/>
    </location>
</feature>
<feature type="region of interest" description="Disordered" evidence="1">
    <location>
        <begin position="1"/>
        <end position="58"/>
    </location>
</feature>
<dbReference type="EMBL" id="OBDY01000022">
    <property type="protein sequence ID" value="SNY61367.1"/>
    <property type="molecule type" value="Genomic_DNA"/>
</dbReference>
<dbReference type="Proteomes" id="UP000219612">
    <property type="component" value="Unassembled WGS sequence"/>
</dbReference>
<feature type="region of interest" description="Disordered" evidence="1">
    <location>
        <begin position="264"/>
        <end position="324"/>
    </location>
</feature>
<proteinExistence type="predicted"/>
<feature type="region of interest" description="Disordered" evidence="1">
    <location>
        <begin position="90"/>
        <end position="172"/>
    </location>
</feature>
<feature type="compositionally biased region" description="Polar residues" evidence="1">
    <location>
        <begin position="264"/>
        <end position="275"/>
    </location>
</feature>
<evidence type="ECO:0000313" key="2">
    <source>
        <dbReference type="EMBL" id="SNY61367.1"/>
    </source>
</evidence>
<feature type="compositionally biased region" description="Basic and acidic residues" evidence="1">
    <location>
        <begin position="98"/>
        <end position="116"/>
    </location>
</feature>
<feature type="region of interest" description="Disordered" evidence="1">
    <location>
        <begin position="207"/>
        <end position="251"/>
    </location>
</feature>
<keyword evidence="3" id="KW-1185">Reference proteome</keyword>
<gene>
    <name evidence="2" type="ORF">SAMN05421748_122150</name>
</gene>
<evidence type="ECO:0000313" key="3">
    <source>
        <dbReference type="Proteomes" id="UP000219612"/>
    </source>
</evidence>
<dbReference type="AlphaFoldDB" id="A0A285JNH3"/>
<organism evidence="2 3">
    <name type="scientific">Paractinoplanes atraurantiacus</name>
    <dbReference type="NCBI Taxonomy" id="1036182"/>
    <lineage>
        <taxon>Bacteria</taxon>
        <taxon>Bacillati</taxon>
        <taxon>Actinomycetota</taxon>
        <taxon>Actinomycetes</taxon>
        <taxon>Micromonosporales</taxon>
        <taxon>Micromonosporaceae</taxon>
        <taxon>Paractinoplanes</taxon>
    </lineage>
</organism>
<feature type="compositionally biased region" description="Basic residues" evidence="1">
    <location>
        <begin position="131"/>
        <end position="141"/>
    </location>
</feature>
<name>A0A285JNH3_9ACTN</name>
<protein>
    <submittedName>
        <fullName evidence="2">Uncharacterized protein</fullName>
    </submittedName>
</protein>
<evidence type="ECO:0000256" key="1">
    <source>
        <dbReference type="SAM" id="MobiDB-lite"/>
    </source>
</evidence>
<reference evidence="2 3" key="1">
    <citation type="submission" date="2017-09" db="EMBL/GenBank/DDBJ databases">
        <authorList>
            <person name="Ehlers B."/>
            <person name="Leendertz F.H."/>
        </authorList>
    </citation>
    <scope>NUCLEOTIDE SEQUENCE [LARGE SCALE GENOMIC DNA]</scope>
    <source>
        <strain evidence="2 3">CGMCC 4.6857</strain>
    </source>
</reference>
<sequence>MTATLIAKPASGAGRPNSSPNTLKAARSQSQLIPARPRHDGHGRVHLSRCSTTPQRYRLPPATTHTGLTWYAITGGVCSVDHSAGCRPYSAARAPHGRAGERRCRSSTARKVDKSQAGDPGSASGEISVRRPSRVLRHRQRSAQTPVVEDRGHRRRGDHAPGRTSPGASKWHVKHLLGRSPVDDGAAGVAEADSVVELAWHRAGGVTAGAHHGEGGAGAGRSASRSRTQCRKKGSSTSRYPASWRPPTSAASESIAVTVCSTGPAASSNQRSISGTRCGGACGSSRPGGPRQAQPTTSPSAPRHIRTVRSSRPGRCQARSPTCQ</sequence>
<accession>A0A285JNH3</accession>